<dbReference type="Gene3D" id="3.40.50.720">
    <property type="entry name" value="NAD(P)-binding Rossmann-like Domain"/>
    <property type="match status" value="1"/>
</dbReference>
<evidence type="ECO:0008006" key="6">
    <source>
        <dbReference type="Google" id="ProtNLM"/>
    </source>
</evidence>
<organism evidence="4 5">
    <name type="scientific">Rhodocollybia butyracea</name>
    <dbReference type="NCBI Taxonomy" id="206335"/>
    <lineage>
        <taxon>Eukaryota</taxon>
        <taxon>Fungi</taxon>
        <taxon>Dikarya</taxon>
        <taxon>Basidiomycota</taxon>
        <taxon>Agaricomycotina</taxon>
        <taxon>Agaricomycetes</taxon>
        <taxon>Agaricomycetidae</taxon>
        <taxon>Agaricales</taxon>
        <taxon>Marasmiineae</taxon>
        <taxon>Omphalotaceae</taxon>
        <taxon>Rhodocollybia</taxon>
    </lineage>
</organism>
<comment type="similarity">
    <text evidence="1">Belongs to the short-chain dehydrogenases/reductases (SDR) family.</text>
</comment>
<evidence type="ECO:0000256" key="3">
    <source>
        <dbReference type="ARBA" id="ARBA00023002"/>
    </source>
</evidence>
<name>A0A9P5P533_9AGAR</name>
<dbReference type="PRINTS" id="PR00081">
    <property type="entry name" value="GDHRDH"/>
</dbReference>
<gene>
    <name evidence="4" type="ORF">BDP27DRAFT_1244880</name>
</gene>
<proteinExistence type="inferred from homology"/>
<feature type="non-terminal residue" evidence="4">
    <location>
        <position position="306"/>
    </location>
</feature>
<protein>
    <recommendedName>
        <fullName evidence="6">NAD(P)-binding protein</fullName>
    </recommendedName>
</protein>
<accession>A0A9P5P533</accession>
<dbReference type="SUPFAM" id="SSF51735">
    <property type="entry name" value="NAD(P)-binding Rossmann-fold domains"/>
    <property type="match status" value="1"/>
</dbReference>
<evidence type="ECO:0000256" key="1">
    <source>
        <dbReference type="ARBA" id="ARBA00006484"/>
    </source>
</evidence>
<dbReference type="PANTHER" id="PTHR24320">
    <property type="entry name" value="RETINOL DEHYDROGENASE"/>
    <property type="match status" value="1"/>
</dbReference>
<dbReference type="Proteomes" id="UP000772434">
    <property type="component" value="Unassembled WGS sequence"/>
</dbReference>
<dbReference type="GO" id="GO:0016491">
    <property type="term" value="F:oxidoreductase activity"/>
    <property type="evidence" value="ECO:0007669"/>
    <property type="project" value="UniProtKB-KW"/>
</dbReference>
<evidence type="ECO:0000313" key="4">
    <source>
        <dbReference type="EMBL" id="KAF9039407.1"/>
    </source>
</evidence>
<keyword evidence="5" id="KW-1185">Reference proteome</keyword>
<dbReference type="Pfam" id="PF00106">
    <property type="entry name" value="adh_short"/>
    <property type="match status" value="1"/>
</dbReference>
<dbReference type="EMBL" id="JADNRY010000573">
    <property type="protein sequence ID" value="KAF9039407.1"/>
    <property type="molecule type" value="Genomic_DNA"/>
</dbReference>
<dbReference type="PANTHER" id="PTHR24320:SF236">
    <property type="entry name" value="SHORT-CHAIN DEHYDROGENASE-RELATED"/>
    <property type="match status" value="1"/>
</dbReference>
<evidence type="ECO:0000313" key="5">
    <source>
        <dbReference type="Proteomes" id="UP000772434"/>
    </source>
</evidence>
<dbReference type="InterPro" id="IPR036291">
    <property type="entry name" value="NAD(P)-bd_dom_sf"/>
</dbReference>
<reference evidence="4" key="1">
    <citation type="submission" date="2020-11" db="EMBL/GenBank/DDBJ databases">
        <authorList>
            <consortium name="DOE Joint Genome Institute"/>
            <person name="Ahrendt S."/>
            <person name="Riley R."/>
            <person name="Andreopoulos W."/>
            <person name="Labutti K."/>
            <person name="Pangilinan J."/>
            <person name="Ruiz-Duenas F.J."/>
            <person name="Barrasa J.M."/>
            <person name="Sanchez-Garcia M."/>
            <person name="Camarero S."/>
            <person name="Miyauchi S."/>
            <person name="Serrano A."/>
            <person name="Linde D."/>
            <person name="Babiker R."/>
            <person name="Drula E."/>
            <person name="Ayuso-Fernandez I."/>
            <person name="Pacheco R."/>
            <person name="Padilla G."/>
            <person name="Ferreira P."/>
            <person name="Barriuso J."/>
            <person name="Kellner H."/>
            <person name="Castanera R."/>
            <person name="Alfaro M."/>
            <person name="Ramirez L."/>
            <person name="Pisabarro A.G."/>
            <person name="Kuo A."/>
            <person name="Tritt A."/>
            <person name="Lipzen A."/>
            <person name="He G."/>
            <person name="Yan M."/>
            <person name="Ng V."/>
            <person name="Cullen D."/>
            <person name="Martin F."/>
            <person name="Rosso M.-N."/>
            <person name="Henrissat B."/>
            <person name="Hibbett D."/>
            <person name="Martinez A.T."/>
            <person name="Grigoriev I.V."/>
        </authorList>
    </citation>
    <scope>NUCLEOTIDE SEQUENCE</scope>
    <source>
        <strain evidence="4">AH 40177</strain>
    </source>
</reference>
<comment type="caution">
    <text evidence="4">The sequence shown here is derived from an EMBL/GenBank/DDBJ whole genome shotgun (WGS) entry which is preliminary data.</text>
</comment>
<dbReference type="AlphaFoldDB" id="A0A9P5P533"/>
<keyword evidence="2" id="KW-0521">NADP</keyword>
<keyword evidence="3" id="KW-0560">Oxidoreductase</keyword>
<dbReference type="OrthoDB" id="191139at2759"/>
<sequence>LPARPTWHTDHIPDLSGQVIIVTGSNTGIGKVTVKELLKHNAKVYMAVRSREKAEAAIKDLKKETGKEAIFLKLDLGDLTTIKLLSRIFSSQNETHLHVLINNAGVAAPPRDMLTSQGYDLQFGVNTLGRPFRHFYFTTLLLPILTSTAQTTPDKKVRVVHVSSYAHHFYAKLDFNSFKDGPARRRMGIWLCMDRAKRRGNILLSNELARRYGDQGIVSISSPGSVRSELQRYGLAPYGVYLFYPVELGSLTPLYAATAPECAEYNGEYLSPWARHELVSQTQVPETCSRKGIVAVHGGASERLLM</sequence>
<dbReference type="InterPro" id="IPR002347">
    <property type="entry name" value="SDR_fam"/>
</dbReference>
<evidence type="ECO:0000256" key="2">
    <source>
        <dbReference type="ARBA" id="ARBA00022857"/>
    </source>
</evidence>